<evidence type="ECO:0000313" key="2">
    <source>
        <dbReference type="Proteomes" id="UP000827092"/>
    </source>
</evidence>
<keyword evidence="2" id="KW-1185">Reference proteome</keyword>
<sequence>MDQALAFVLQSVAIYSASPFLQCIFELDSDTSSACLEASSHYQVEGPLLRATVAYNHRIMGQRLMRDGVVFFLLNYSSEFLNFKTKAYYTLRKVGGGLDAIGHGWGFGILRSFRPNHYSVRINSGQITGALKTAVKNFFPVSHTHGFPQDAAPGRSSFRLLSDPLII</sequence>
<name>A0AAV6VZU6_9ARAC</name>
<gene>
    <name evidence="1" type="ORF">JTE90_012698</name>
</gene>
<evidence type="ECO:0000313" key="1">
    <source>
        <dbReference type="EMBL" id="KAG8201628.1"/>
    </source>
</evidence>
<dbReference type="EMBL" id="JAFNEN010000003">
    <property type="protein sequence ID" value="KAG8201628.1"/>
    <property type="molecule type" value="Genomic_DNA"/>
</dbReference>
<comment type="caution">
    <text evidence="1">The sequence shown here is derived from an EMBL/GenBank/DDBJ whole genome shotgun (WGS) entry which is preliminary data.</text>
</comment>
<proteinExistence type="predicted"/>
<reference evidence="1 2" key="1">
    <citation type="journal article" date="2022" name="Nat. Ecol. Evol.">
        <title>A masculinizing supergene underlies an exaggerated male reproductive morph in a spider.</title>
        <authorList>
            <person name="Hendrickx F."/>
            <person name="De Corte Z."/>
            <person name="Sonet G."/>
            <person name="Van Belleghem S.M."/>
            <person name="Kostlbacher S."/>
            <person name="Vangestel C."/>
        </authorList>
    </citation>
    <scope>NUCLEOTIDE SEQUENCE [LARGE SCALE GENOMIC DNA]</scope>
    <source>
        <strain evidence="1">W744_W776</strain>
    </source>
</reference>
<protein>
    <submittedName>
        <fullName evidence="1">Uncharacterized protein</fullName>
    </submittedName>
</protein>
<dbReference type="Proteomes" id="UP000827092">
    <property type="component" value="Unassembled WGS sequence"/>
</dbReference>
<dbReference type="AlphaFoldDB" id="A0AAV6VZU6"/>
<organism evidence="1 2">
    <name type="scientific">Oedothorax gibbosus</name>
    <dbReference type="NCBI Taxonomy" id="931172"/>
    <lineage>
        <taxon>Eukaryota</taxon>
        <taxon>Metazoa</taxon>
        <taxon>Ecdysozoa</taxon>
        <taxon>Arthropoda</taxon>
        <taxon>Chelicerata</taxon>
        <taxon>Arachnida</taxon>
        <taxon>Araneae</taxon>
        <taxon>Araneomorphae</taxon>
        <taxon>Entelegynae</taxon>
        <taxon>Araneoidea</taxon>
        <taxon>Linyphiidae</taxon>
        <taxon>Erigoninae</taxon>
        <taxon>Oedothorax</taxon>
    </lineage>
</organism>
<accession>A0AAV6VZU6</accession>